<dbReference type="AlphaFoldDB" id="A0A5I2X8F6"/>
<dbReference type="EMBL" id="DAARBX010000001">
    <property type="protein sequence ID" value="HAE1791693.1"/>
    <property type="molecule type" value="Genomic_DNA"/>
</dbReference>
<sequence length="137" mass="15331">MIAHQCHRSLRGDAFGWYSPLIFGNGCRNFCDEDILNTHFDTRLSAFPVGNLPTVAGFLPVFRVQTVAHFGPVFSLKEAQQKASAALVRIARFETFKPQILHPAHRGKPPRYGDGFLLFTSGENYEHLSDFSGQYSA</sequence>
<name>A0A5I2X8F6_SALET</name>
<gene>
    <name evidence="1" type="ORF">G3V02_000330</name>
</gene>
<accession>A0A5I2X8F6</accession>
<reference evidence="1" key="2">
    <citation type="submission" date="2018-07" db="EMBL/GenBank/DDBJ databases">
        <authorList>
            <consortium name="NCBI Pathogen Detection Project"/>
        </authorList>
    </citation>
    <scope>NUCLEOTIDE SEQUENCE</scope>
    <source>
        <strain evidence="1">BCW_2640</strain>
    </source>
</reference>
<protein>
    <submittedName>
        <fullName evidence="1">Uncharacterized protein</fullName>
    </submittedName>
</protein>
<comment type="caution">
    <text evidence="1">The sequence shown here is derived from an EMBL/GenBank/DDBJ whole genome shotgun (WGS) entry which is preliminary data.</text>
</comment>
<organism evidence="1">
    <name type="scientific">Salmonella enterica subsp. enterica serovar Ank</name>
    <dbReference type="NCBI Taxonomy" id="1173578"/>
    <lineage>
        <taxon>Bacteria</taxon>
        <taxon>Pseudomonadati</taxon>
        <taxon>Pseudomonadota</taxon>
        <taxon>Gammaproteobacteria</taxon>
        <taxon>Enterobacterales</taxon>
        <taxon>Enterobacteriaceae</taxon>
        <taxon>Salmonella</taxon>
    </lineage>
</organism>
<evidence type="ECO:0000313" key="1">
    <source>
        <dbReference type="EMBL" id="HAE1791693.1"/>
    </source>
</evidence>
<proteinExistence type="predicted"/>
<reference evidence="1" key="1">
    <citation type="journal article" date="2018" name="Genome Biol.">
        <title>SKESA: strategic k-mer extension for scrupulous assemblies.</title>
        <authorList>
            <person name="Souvorov A."/>
            <person name="Agarwala R."/>
            <person name="Lipman D.J."/>
        </authorList>
    </citation>
    <scope>NUCLEOTIDE SEQUENCE</scope>
    <source>
        <strain evidence="1">BCW_2640</strain>
    </source>
</reference>